<keyword evidence="2" id="KW-1185">Reference proteome</keyword>
<dbReference type="PANTHER" id="PTHR38479">
    <property type="entry name" value="LMO0824 PROTEIN"/>
    <property type="match status" value="1"/>
</dbReference>
<comment type="caution">
    <text evidence="1">The sequence shown here is derived from an EMBL/GenBank/DDBJ whole genome shotgun (WGS) entry which is preliminary data.</text>
</comment>
<evidence type="ECO:0000313" key="1">
    <source>
        <dbReference type="EMBL" id="MBB4698517.1"/>
    </source>
</evidence>
<reference evidence="1 2" key="1">
    <citation type="submission" date="2020-08" db="EMBL/GenBank/DDBJ databases">
        <title>Sequencing the genomes of 1000 actinobacteria strains.</title>
        <authorList>
            <person name="Klenk H.-P."/>
        </authorList>
    </citation>
    <scope>NUCLEOTIDE SEQUENCE [LARGE SCALE GENOMIC DNA]</scope>
    <source>
        <strain evidence="1 2">DSM 45784</strain>
    </source>
</reference>
<dbReference type="Proteomes" id="UP000542210">
    <property type="component" value="Unassembled WGS sequence"/>
</dbReference>
<name>A0A7W7D1I4_9ACTN</name>
<dbReference type="EMBL" id="JACHND010000001">
    <property type="protein sequence ID" value="MBB4698517.1"/>
    <property type="molecule type" value="Genomic_DNA"/>
</dbReference>
<dbReference type="RefSeq" id="WP_184875430.1">
    <property type="nucleotide sequence ID" value="NZ_BOOV01000014.1"/>
</dbReference>
<sequence length="370" mass="39924">MKLTWDAVLAWRMRRQFLDRPASVSTEQVVRRLCGVQSQVRSYAELAVAVRSPAPAKDAVQRGIAAKALMRTWAMRGTLHALSTRDAPAFLSLLASARTWEKGAWQRSFLDAPRMARLADAVRAELDGAVLTREELVAAVERRTRDATISEAVRSGWGTVLKPLAWLGDLCNGDGDDGRVTFTNPATYLPGWPGLPEPDAAARVAIPAYLSAYGPAGPDAFNRWLVRGALKKTTVRRWFADLGDILTEVDVEGERLWVRTEDAGSLASAAPTDMLRLLPAFDQYVLGVGTDDTRVVPAAHRKDVSRTAGWISPVLVHAGTVTGVWENDEGALSVSLFPGAPKPDTAALETEATHLGALLSGGRPISIAIS</sequence>
<dbReference type="Pfam" id="PF06224">
    <property type="entry name" value="AlkZ-like"/>
    <property type="match status" value="1"/>
</dbReference>
<gene>
    <name evidence="1" type="ORF">BJ982_000061</name>
</gene>
<proteinExistence type="predicted"/>
<protein>
    <recommendedName>
        <fullName evidence="3">Winged helix DNA-binding domain-containing protein</fullName>
    </recommendedName>
</protein>
<organism evidence="1 2">
    <name type="scientific">Sphaerisporangium siamense</name>
    <dbReference type="NCBI Taxonomy" id="795645"/>
    <lineage>
        <taxon>Bacteria</taxon>
        <taxon>Bacillati</taxon>
        <taxon>Actinomycetota</taxon>
        <taxon>Actinomycetes</taxon>
        <taxon>Streptosporangiales</taxon>
        <taxon>Streptosporangiaceae</taxon>
        <taxon>Sphaerisporangium</taxon>
    </lineage>
</organism>
<dbReference type="AlphaFoldDB" id="A0A7W7D1I4"/>
<evidence type="ECO:0000313" key="2">
    <source>
        <dbReference type="Proteomes" id="UP000542210"/>
    </source>
</evidence>
<dbReference type="PANTHER" id="PTHR38479:SF2">
    <property type="entry name" value="WINGED HELIX DNA-BINDING DOMAIN-CONTAINING PROTEIN"/>
    <property type="match status" value="1"/>
</dbReference>
<accession>A0A7W7D1I4</accession>
<evidence type="ECO:0008006" key="3">
    <source>
        <dbReference type="Google" id="ProtNLM"/>
    </source>
</evidence>
<dbReference type="InterPro" id="IPR009351">
    <property type="entry name" value="AlkZ-like"/>
</dbReference>